<dbReference type="Proteomes" id="UP000008022">
    <property type="component" value="Unassembled WGS sequence"/>
</dbReference>
<reference evidence="3" key="2">
    <citation type="submission" date="2015-06" db="UniProtKB">
        <authorList>
            <consortium name="EnsemblPlants"/>
        </authorList>
    </citation>
    <scope>IDENTIFICATION</scope>
</reference>
<evidence type="ECO:0000256" key="2">
    <source>
        <dbReference type="SAM" id="Phobius"/>
    </source>
</evidence>
<keyword evidence="2" id="KW-0812">Transmembrane</keyword>
<evidence type="ECO:0000256" key="1">
    <source>
        <dbReference type="SAM" id="MobiDB-lite"/>
    </source>
</evidence>
<dbReference type="EnsemblPlants" id="ORUFI06G24600.1">
    <property type="protein sequence ID" value="ORUFI06G24600.1"/>
    <property type="gene ID" value="ORUFI06G24600"/>
</dbReference>
<evidence type="ECO:0000313" key="4">
    <source>
        <dbReference type="Proteomes" id="UP000008022"/>
    </source>
</evidence>
<proteinExistence type="predicted"/>
<dbReference type="Gramene" id="ORUFI06G24600.1">
    <property type="protein sequence ID" value="ORUFI06G24600.1"/>
    <property type="gene ID" value="ORUFI06G24600"/>
</dbReference>
<dbReference type="HOGENOM" id="CLU_1117237_0_0_1"/>
<feature type="compositionally biased region" description="Basic and acidic residues" evidence="1">
    <location>
        <begin position="48"/>
        <end position="66"/>
    </location>
</feature>
<accession>A0A0E0Q0W6</accession>
<feature type="transmembrane region" description="Helical" evidence="2">
    <location>
        <begin position="6"/>
        <end position="28"/>
    </location>
</feature>
<keyword evidence="4" id="KW-1185">Reference proteome</keyword>
<dbReference type="OMA" id="HALACKK"/>
<protein>
    <submittedName>
        <fullName evidence="3">Uncharacterized protein</fullName>
    </submittedName>
</protein>
<feature type="region of interest" description="Disordered" evidence="1">
    <location>
        <begin position="37"/>
        <end position="86"/>
    </location>
</feature>
<evidence type="ECO:0000313" key="3">
    <source>
        <dbReference type="EnsemblPlants" id="ORUFI06G24600.1"/>
    </source>
</evidence>
<name>A0A0E0Q0W6_ORYRU</name>
<sequence>MAWQIFLFPFFFLPIFSLIPHLTWLVSVRAPEGMRGRSGVGVLGRRRAGGEERRTDAAWREERSRDSGTAGRAQARQRELDGDNGHVGATAARVVGAKRPSRGRGVADRGCACGGRCRRARHERGGCELDSGSGGIGRAQARQRELDGDNGHVELRVAEDDELKLSPFSIGKLELSLPSPHNDRGAATATRAADPLLPGANKLLTITDVLLASQSLLSSGHADPLVVPYPCHRHCASPPAAAHALACKK</sequence>
<keyword evidence="2" id="KW-0472">Membrane</keyword>
<reference evidence="4" key="1">
    <citation type="submission" date="2013-06" db="EMBL/GenBank/DDBJ databases">
        <authorList>
            <person name="Zhao Q."/>
        </authorList>
    </citation>
    <scope>NUCLEOTIDE SEQUENCE</scope>
    <source>
        <strain evidence="4">cv. W1943</strain>
    </source>
</reference>
<keyword evidence="2" id="KW-1133">Transmembrane helix</keyword>
<organism evidence="3 4">
    <name type="scientific">Oryza rufipogon</name>
    <name type="common">Brownbeard rice</name>
    <name type="synonym">Asian wild rice</name>
    <dbReference type="NCBI Taxonomy" id="4529"/>
    <lineage>
        <taxon>Eukaryota</taxon>
        <taxon>Viridiplantae</taxon>
        <taxon>Streptophyta</taxon>
        <taxon>Embryophyta</taxon>
        <taxon>Tracheophyta</taxon>
        <taxon>Spermatophyta</taxon>
        <taxon>Magnoliopsida</taxon>
        <taxon>Liliopsida</taxon>
        <taxon>Poales</taxon>
        <taxon>Poaceae</taxon>
        <taxon>BOP clade</taxon>
        <taxon>Oryzoideae</taxon>
        <taxon>Oryzeae</taxon>
        <taxon>Oryzinae</taxon>
        <taxon>Oryza</taxon>
    </lineage>
</organism>
<dbReference type="AlphaFoldDB" id="A0A0E0Q0W6"/>